<dbReference type="Proteomes" id="UP000500961">
    <property type="component" value="Chromosome"/>
</dbReference>
<dbReference type="InterPro" id="IPR013196">
    <property type="entry name" value="HTH_11"/>
</dbReference>
<keyword evidence="3" id="KW-1185">Reference proteome</keyword>
<dbReference type="RefSeq" id="WP_173074439.1">
    <property type="nucleotide sequence ID" value="NZ_CP041345.1"/>
</dbReference>
<dbReference type="InterPro" id="IPR036388">
    <property type="entry name" value="WH-like_DNA-bd_sf"/>
</dbReference>
<evidence type="ECO:0000313" key="3">
    <source>
        <dbReference type="Proteomes" id="UP000500961"/>
    </source>
</evidence>
<organism evidence="2 3">
    <name type="scientific">Tenuifilum thalassicum</name>
    <dbReference type="NCBI Taxonomy" id="2590900"/>
    <lineage>
        <taxon>Bacteria</taxon>
        <taxon>Pseudomonadati</taxon>
        <taxon>Bacteroidota</taxon>
        <taxon>Bacteroidia</taxon>
        <taxon>Bacteroidales</taxon>
        <taxon>Tenuifilaceae</taxon>
        <taxon>Tenuifilum</taxon>
    </lineage>
</organism>
<gene>
    <name evidence="2" type="ORF">FHG85_07230</name>
</gene>
<dbReference type="AlphaFoldDB" id="A0A7D4BS42"/>
<evidence type="ECO:0000259" key="1">
    <source>
        <dbReference type="Pfam" id="PF08279"/>
    </source>
</evidence>
<accession>A0A7D4BS42</accession>
<dbReference type="Pfam" id="PF08279">
    <property type="entry name" value="HTH_11"/>
    <property type="match status" value="1"/>
</dbReference>
<dbReference type="KEGG" id="ttz:FHG85_07230"/>
<dbReference type="SUPFAM" id="SSF46785">
    <property type="entry name" value="Winged helix' DNA-binding domain"/>
    <property type="match status" value="1"/>
</dbReference>
<sequence length="117" mass="13897">MNIIESKRLIEYLDFLLRRGNAGTAPEIADKLGVSERTVRSYFEQLENIKVPVEYNPTYRTWKFSRPGRLVLCFIEDESNTQNTDTPNFHPPHKYAIKHKIIYRSEVWLPTCRFTLY</sequence>
<dbReference type="InterPro" id="IPR036390">
    <property type="entry name" value="WH_DNA-bd_sf"/>
</dbReference>
<feature type="domain" description="Helix-turn-helix type 11" evidence="1">
    <location>
        <begin position="9"/>
        <end position="54"/>
    </location>
</feature>
<proteinExistence type="predicted"/>
<evidence type="ECO:0000313" key="2">
    <source>
        <dbReference type="EMBL" id="QKG80061.1"/>
    </source>
</evidence>
<dbReference type="EMBL" id="CP041345">
    <property type="protein sequence ID" value="QKG80061.1"/>
    <property type="molecule type" value="Genomic_DNA"/>
</dbReference>
<reference evidence="2 3" key="1">
    <citation type="submission" date="2019-07" db="EMBL/GenBank/DDBJ databases">
        <title>Thalassofilum flectens gen. nov., sp. nov., a novel moderate thermophilic anaerobe from a shallow sea hot spring in Kunashir Island (Russia), representing a new family in the order Bacteroidales, and proposal of Thalassofilacea fam. nov.</title>
        <authorList>
            <person name="Kochetkova T.V."/>
            <person name="Podosokorskaya O.A."/>
            <person name="Novikov A."/>
            <person name="Elcheninov A.G."/>
            <person name="Toshchakov S.V."/>
            <person name="Kublanov I.V."/>
        </authorList>
    </citation>
    <scope>NUCLEOTIDE SEQUENCE [LARGE SCALE GENOMIC DNA]</scope>
    <source>
        <strain evidence="2 3">38-H</strain>
    </source>
</reference>
<protein>
    <submittedName>
        <fullName evidence="2">Helix-turn-helix domain-containing protein</fullName>
    </submittedName>
</protein>
<dbReference type="Gene3D" id="1.10.10.10">
    <property type="entry name" value="Winged helix-like DNA-binding domain superfamily/Winged helix DNA-binding domain"/>
    <property type="match status" value="1"/>
</dbReference>
<name>A0A7D4BS42_9BACT</name>